<sequence>MSSMIDKTCITLFLLIFSLTLNSQSIDGAWETVMPNDDDLETQHVVIISDGFVSEAFFEKDSGKFMGTWGGSYEAKDGNFDCTYEFSTFDPQLVGTSQSLEFKLIDGKMHLEGKVWTRIDDGSPGVLNGAWLISGRMRDGKIQQRDTNRPRKTMKILSGTRFQWIAYNTETKEFMGTGGGTYTSENGKYVENIGFFSRDDSRVGASLSFDFKLEDGNWHHSGKSSKGSPIYEIWSPRKQ</sequence>
<evidence type="ECO:0000313" key="3">
    <source>
        <dbReference type="Proteomes" id="UP000237640"/>
    </source>
</evidence>
<evidence type="ECO:0000313" key="2">
    <source>
        <dbReference type="EMBL" id="PRX56717.1"/>
    </source>
</evidence>
<feature type="chain" id="PRO_5015630263" description="Membrane or secreted protein" evidence="1">
    <location>
        <begin position="24"/>
        <end position="239"/>
    </location>
</feature>
<proteinExistence type="predicted"/>
<accession>A0A2T0MGK7</accession>
<comment type="caution">
    <text evidence="2">The sequence shown here is derived from an EMBL/GenBank/DDBJ whole genome shotgun (WGS) entry which is preliminary data.</text>
</comment>
<dbReference type="EMBL" id="PVYX01000001">
    <property type="protein sequence ID" value="PRX56717.1"/>
    <property type="molecule type" value="Genomic_DNA"/>
</dbReference>
<protein>
    <recommendedName>
        <fullName evidence="4">Membrane or secreted protein</fullName>
    </recommendedName>
</protein>
<dbReference type="Gene3D" id="2.40.128.490">
    <property type="entry name" value="Uncharacterised protein PF14869, DUF4488"/>
    <property type="match status" value="2"/>
</dbReference>
<dbReference type="RefSeq" id="WP_106143663.1">
    <property type="nucleotide sequence ID" value="NZ_PVYX01000001.1"/>
</dbReference>
<feature type="signal peptide" evidence="1">
    <location>
        <begin position="1"/>
        <end position="23"/>
    </location>
</feature>
<dbReference type="OrthoDB" id="706756at2"/>
<reference evidence="2 3" key="1">
    <citation type="submission" date="2018-03" db="EMBL/GenBank/DDBJ databases">
        <title>Genomic Encyclopedia of Archaeal and Bacterial Type Strains, Phase II (KMG-II): from individual species to whole genera.</title>
        <authorList>
            <person name="Goeker M."/>
        </authorList>
    </citation>
    <scope>NUCLEOTIDE SEQUENCE [LARGE SCALE GENOMIC DNA]</scope>
    <source>
        <strain evidence="2 3">DSM 25027</strain>
    </source>
</reference>
<gene>
    <name evidence="2" type="ORF">CLV81_0714</name>
</gene>
<dbReference type="Proteomes" id="UP000237640">
    <property type="component" value="Unassembled WGS sequence"/>
</dbReference>
<organism evidence="2 3">
    <name type="scientific">Flagellimonas meridianipacifica</name>
    <dbReference type="NCBI Taxonomy" id="1080225"/>
    <lineage>
        <taxon>Bacteria</taxon>
        <taxon>Pseudomonadati</taxon>
        <taxon>Bacteroidota</taxon>
        <taxon>Flavobacteriia</taxon>
        <taxon>Flavobacteriales</taxon>
        <taxon>Flavobacteriaceae</taxon>
        <taxon>Flagellimonas</taxon>
    </lineage>
</organism>
<keyword evidence="3" id="KW-1185">Reference proteome</keyword>
<keyword evidence="1" id="KW-0732">Signal</keyword>
<dbReference type="AlphaFoldDB" id="A0A2T0MGK7"/>
<evidence type="ECO:0008006" key="4">
    <source>
        <dbReference type="Google" id="ProtNLM"/>
    </source>
</evidence>
<evidence type="ECO:0000256" key="1">
    <source>
        <dbReference type="SAM" id="SignalP"/>
    </source>
</evidence>
<name>A0A2T0MGK7_9FLAO</name>